<protein>
    <recommendedName>
        <fullName evidence="4">Secreted protein</fullName>
    </recommendedName>
</protein>
<proteinExistence type="predicted"/>
<evidence type="ECO:0000313" key="2">
    <source>
        <dbReference type="EMBL" id="KAK0441011.1"/>
    </source>
</evidence>
<comment type="caution">
    <text evidence="2">The sequence shown here is derived from an EMBL/GenBank/DDBJ whole genome shotgun (WGS) entry which is preliminary data.</text>
</comment>
<dbReference type="AlphaFoldDB" id="A0AA39JFU1"/>
<organism evidence="2 3">
    <name type="scientific">Armillaria borealis</name>
    <dbReference type="NCBI Taxonomy" id="47425"/>
    <lineage>
        <taxon>Eukaryota</taxon>
        <taxon>Fungi</taxon>
        <taxon>Dikarya</taxon>
        <taxon>Basidiomycota</taxon>
        <taxon>Agaricomycotina</taxon>
        <taxon>Agaricomycetes</taxon>
        <taxon>Agaricomycetidae</taxon>
        <taxon>Agaricales</taxon>
        <taxon>Marasmiineae</taxon>
        <taxon>Physalacriaceae</taxon>
        <taxon>Armillaria</taxon>
    </lineage>
</organism>
<accession>A0AA39JFU1</accession>
<evidence type="ECO:0000313" key="3">
    <source>
        <dbReference type="Proteomes" id="UP001175226"/>
    </source>
</evidence>
<name>A0AA39JFU1_9AGAR</name>
<sequence length="90" mass="10205">MHNSVPCIHVSSSALQLLVTFITTQWSTLTTRVTSTRTSNALDFLEYCLQERFRPAYDVFYQQGCLKFLARQPVSGPHRSSKHMSLASPL</sequence>
<feature type="signal peptide" evidence="1">
    <location>
        <begin position="1"/>
        <end position="30"/>
    </location>
</feature>
<keyword evidence="3" id="KW-1185">Reference proteome</keyword>
<dbReference type="EMBL" id="JAUEPT010000031">
    <property type="protein sequence ID" value="KAK0441011.1"/>
    <property type="molecule type" value="Genomic_DNA"/>
</dbReference>
<evidence type="ECO:0008006" key="4">
    <source>
        <dbReference type="Google" id="ProtNLM"/>
    </source>
</evidence>
<evidence type="ECO:0000256" key="1">
    <source>
        <dbReference type="SAM" id="SignalP"/>
    </source>
</evidence>
<gene>
    <name evidence="2" type="ORF">EV421DRAFT_1813493</name>
</gene>
<feature type="chain" id="PRO_5041421149" description="Secreted protein" evidence="1">
    <location>
        <begin position="31"/>
        <end position="90"/>
    </location>
</feature>
<keyword evidence="1" id="KW-0732">Signal</keyword>
<reference evidence="2" key="1">
    <citation type="submission" date="2023-06" db="EMBL/GenBank/DDBJ databases">
        <authorList>
            <consortium name="Lawrence Berkeley National Laboratory"/>
            <person name="Ahrendt S."/>
            <person name="Sahu N."/>
            <person name="Indic B."/>
            <person name="Wong-Bajracharya J."/>
            <person name="Merenyi Z."/>
            <person name="Ke H.-M."/>
            <person name="Monk M."/>
            <person name="Kocsube S."/>
            <person name="Drula E."/>
            <person name="Lipzen A."/>
            <person name="Balint B."/>
            <person name="Henrissat B."/>
            <person name="Andreopoulos B."/>
            <person name="Martin F.M."/>
            <person name="Harder C.B."/>
            <person name="Rigling D."/>
            <person name="Ford K.L."/>
            <person name="Foster G.D."/>
            <person name="Pangilinan J."/>
            <person name="Papanicolaou A."/>
            <person name="Barry K."/>
            <person name="LaButti K."/>
            <person name="Viragh M."/>
            <person name="Koriabine M."/>
            <person name="Yan M."/>
            <person name="Riley R."/>
            <person name="Champramary S."/>
            <person name="Plett K.L."/>
            <person name="Tsai I.J."/>
            <person name="Slot J."/>
            <person name="Sipos G."/>
            <person name="Plett J."/>
            <person name="Nagy L.G."/>
            <person name="Grigoriev I.V."/>
        </authorList>
    </citation>
    <scope>NUCLEOTIDE SEQUENCE</scope>
    <source>
        <strain evidence="2">FPL87.14</strain>
    </source>
</reference>
<dbReference type="Proteomes" id="UP001175226">
    <property type="component" value="Unassembled WGS sequence"/>
</dbReference>